<dbReference type="AlphaFoldDB" id="A0A2N7PMA6"/>
<proteinExistence type="predicted"/>
<accession>A0A2N7PMA6</accession>
<comment type="caution">
    <text evidence="1">The sequence shown here is derived from an EMBL/GenBank/DDBJ whole genome shotgun (WGS) entry which is preliminary data.</text>
</comment>
<organism evidence="1 2">
    <name type="scientific">Thermodesulfobacterium geofontis</name>
    <dbReference type="NCBI Taxonomy" id="1295609"/>
    <lineage>
        <taxon>Bacteria</taxon>
        <taxon>Pseudomonadati</taxon>
        <taxon>Thermodesulfobacteriota</taxon>
        <taxon>Thermodesulfobacteria</taxon>
        <taxon>Thermodesulfobacteriales</taxon>
        <taxon>Thermodesulfobacteriaceae</taxon>
        <taxon>Thermodesulfobacterium</taxon>
    </lineage>
</organism>
<gene>
    <name evidence="1" type="ORF">C0190_06215</name>
</gene>
<evidence type="ECO:0000313" key="2">
    <source>
        <dbReference type="Proteomes" id="UP000235460"/>
    </source>
</evidence>
<name>A0A2N7PMA6_9BACT</name>
<dbReference type="Proteomes" id="UP000235460">
    <property type="component" value="Unassembled WGS sequence"/>
</dbReference>
<dbReference type="EMBL" id="PNIK01000089">
    <property type="protein sequence ID" value="PMP65865.1"/>
    <property type="molecule type" value="Genomic_DNA"/>
</dbReference>
<reference evidence="1 2" key="1">
    <citation type="submission" date="2018-01" db="EMBL/GenBank/DDBJ databases">
        <title>Metagenomic assembled genomes from two thermal pools in the Uzon Caldera, Kamchatka, Russia.</title>
        <authorList>
            <person name="Wilkins L."/>
            <person name="Ettinger C."/>
        </authorList>
    </citation>
    <scope>NUCLEOTIDE SEQUENCE [LARGE SCALE GENOMIC DNA]</scope>
    <source>
        <strain evidence="1">ZAV-08</strain>
    </source>
</reference>
<evidence type="ECO:0000313" key="1">
    <source>
        <dbReference type="EMBL" id="PMP65865.1"/>
    </source>
</evidence>
<protein>
    <submittedName>
        <fullName evidence="1">Uncharacterized protein</fullName>
    </submittedName>
</protein>
<sequence>MGVQTDRELPGEADLEIIFSIRHLRKVGEDNTIRYQGRIYQVLLSNSIREFGEKGFLKKKKVTFQNSNKNDLTIGITIRNLIKVLFSFNV</sequence>